<dbReference type="EMBL" id="AP025292">
    <property type="protein sequence ID" value="BDC98258.1"/>
    <property type="molecule type" value="Genomic_DNA"/>
</dbReference>
<dbReference type="Proteomes" id="UP001354989">
    <property type="component" value="Chromosome"/>
</dbReference>
<evidence type="ECO:0000313" key="2">
    <source>
        <dbReference type="Proteomes" id="UP001354989"/>
    </source>
</evidence>
<evidence type="ECO:0000313" key="1">
    <source>
        <dbReference type="EMBL" id="BDC98258.1"/>
    </source>
</evidence>
<accession>A0ABM7VC37</accession>
<protein>
    <submittedName>
        <fullName evidence="1">Uncharacterized protein</fullName>
    </submittedName>
</protein>
<keyword evidence="2" id="KW-1185">Reference proteome</keyword>
<sequence>MRTIQELFRHNFREKVLCLSEKGLYPLLSLLNREYERPMSMCEIEEIMRFKDIIYTFGVDKTIDIYTKSWETENYEIKKSYQN</sequence>
<organism evidence="1 2">
    <name type="scientific">Persicobacter psychrovividus</name>
    <dbReference type="NCBI Taxonomy" id="387638"/>
    <lineage>
        <taxon>Bacteria</taxon>
        <taxon>Pseudomonadati</taxon>
        <taxon>Bacteroidota</taxon>
        <taxon>Cytophagia</taxon>
        <taxon>Cytophagales</taxon>
        <taxon>Persicobacteraceae</taxon>
        <taxon>Persicobacter</taxon>
    </lineage>
</organism>
<name>A0ABM7VC37_9BACT</name>
<gene>
    <name evidence="1" type="ORF">PEPS_05390</name>
</gene>
<reference evidence="1 2" key="1">
    <citation type="submission" date="2021-12" db="EMBL/GenBank/DDBJ databases">
        <title>Genome sequencing of bacteria with rrn-lacking chromosome and rrn-plasmid.</title>
        <authorList>
            <person name="Anda M."/>
            <person name="Iwasaki W."/>
        </authorList>
    </citation>
    <scope>NUCLEOTIDE SEQUENCE [LARGE SCALE GENOMIC DNA]</scope>
    <source>
        <strain evidence="1 2">NBRC 101262</strain>
    </source>
</reference>
<dbReference type="RefSeq" id="WP_332920798.1">
    <property type="nucleotide sequence ID" value="NZ_AP025292.1"/>
</dbReference>
<proteinExistence type="predicted"/>